<dbReference type="EMBL" id="LT882676">
    <property type="protein sequence ID" value="SMY19709.1"/>
    <property type="molecule type" value="Genomic_DNA"/>
</dbReference>
<evidence type="ECO:0000313" key="4">
    <source>
        <dbReference type="EMBL" id="SMY20765.1"/>
    </source>
</evidence>
<accession>A0A1Y6M0H7</accession>
<dbReference type="AlphaFoldDB" id="A0A1Y6M0H7"/>
<name>A0A1Y6M0H7_ZYMTR</name>
<evidence type="ECO:0000313" key="8">
    <source>
        <dbReference type="EMBL" id="SMY30082.1"/>
    </source>
</evidence>
<evidence type="ECO:0000256" key="1">
    <source>
        <dbReference type="SAM" id="MobiDB-lite"/>
    </source>
</evidence>
<dbReference type="Proteomes" id="UP000215453">
    <property type="component" value="Chromosome 17"/>
</dbReference>
<evidence type="ECO:0000313" key="2">
    <source>
        <dbReference type="EMBL" id="SMY19709.1"/>
    </source>
</evidence>
<evidence type="ECO:0000313" key="6">
    <source>
        <dbReference type="EMBL" id="SMY29419.1"/>
    </source>
</evidence>
<feature type="compositionally biased region" description="Basic and acidic residues" evidence="1">
    <location>
        <begin position="170"/>
        <end position="187"/>
    </location>
</feature>
<evidence type="ECO:0000313" key="5">
    <source>
        <dbReference type="EMBL" id="SMY25649.1"/>
    </source>
</evidence>
<protein>
    <submittedName>
        <fullName evidence="8">Uncharacterized protein</fullName>
    </submittedName>
</protein>
<dbReference type="Proteomes" id="UP000215453">
    <property type="component" value="Chromosome 20"/>
</dbReference>
<dbReference type="EMBL" id="LT882692">
    <property type="protein sequence ID" value="SMY30341.1"/>
    <property type="molecule type" value="Genomic_DNA"/>
</dbReference>
<dbReference type="EMBL" id="LT882681">
    <property type="protein sequence ID" value="SMY25649.1"/>
    <property type="molecule type" value="Genomic_DNA"/>
</dbReference>
<organism evidence="8 12">
    <name type="scientific">Zymoseptoria tritici ST99CH_1A5</name>
    <dbReference type="NCBI Taxonomy" id="1276529"/>
    <lineage>
        <taxon>Eukaryota</taxon>
        <taxon>Fungi</taxon>
        <taxon>Dikarya</taxon>
        <taxon>Ascomycota</taxon>
        <taxon>Pezizomycotina</taxon>
        <taxon>Dothideomycetes</taxon>
        <taxon>Dothideomycetidae</taxon>
        <taxon>Mycosphaerellales</taxon>
        <taxon>Mycosphaerellaceae</taxon>
        <taxon>Zymoseptoria</taxon>
    </lineage>
</organism>
<dbReference type="Proteomes" id="UP000215453">
    <property type="component" value="Chromosome 2"/>
</dbReference>
<dbReference type="EMBL" id="LT882692">
    <property type="protein sequence ID" value="SMY30347.1"/>
    <property type="molecule type" value="Genomic_DNA"/>
</dbReference>
<evidence type="ECO:0000313" key="12">
    <source>
        <dbReference type="Proteomes" id="UP000215453"/>
    </source>
</evidence>
<evidence type="ECO:0000313" key="3">
    <source>
        <dbReference type="EMBL" id="SMY20758.1"/>
    </source>
</evidence>
<dbReference type="Proteomes" id="UP000215453">
    <property type="component" value="Chromosome 14"/>
</dbReference>
<dbReference type="EMBL" id="LT882689">
    <property type="protein sequence ID" value="SMY30077.1"/>
    <property type="molecule type" value="Genomic_DNA"/>
</dbReference>
<evidence type="ECO:0000313" key="9">
    <source>
        <dbReference type="EMBL" id="SMY30341.1"/>
    </source>
</evidence>
<evidence type="ECO:0000313" key="11">
    <source>
        <dbReference type="EMBL" id="SMY30542.1"/>
    </source>
</evidence>
<dbReference type="EMBL" id="LT882687">
    <property type="protein sequence ID" value="SMY29419.1"/>
    <property type="molecule type" value="Genomic_DNA"/>
</dbReference>
<dbReference type="Proteomes" id="UP000215453">
    <property type="component" value="Chromosome 6"/>
</dbReference>
<sequence>MASVKVPAKYLIKVDEDKFLRIDVSGDNLERMGFTLTRVQRDDMMKVDHGARVLIRPEWEKSMEKILDRQNYVDALLVQSRGTENYTTEPTGAEDESLEEDECDPCYGTAKPEAWKKNSQGNQSWTKPLGPFLACTSWKGYLNSACGNCIWLGNKLLCQHNTENIAAEKAKAEAEQKKRAQSSDRAARAANRG</sequence>
<evidence type="ECO:0000313" key="7">
    <source>
        <dbReference type="EMBL" id="SMY30077.1"/>
    </source>
</evidence>
<reference evidence="8 12" key="1">
    <citation type="submission" date="2016-10" db="EMBL/GenBank/DDBJ databases">
        <authorList>
            <person name="Varghese N."/>
        </authorList>
    </citation>
    <scope>NUCLEOTIDE SEQUENCE [LARGE SCALE GENOMIC DNA]</scope>
</reference>
<feature type="region of interest" description="Disordered" evidence="1">
    <location>
        <begin position="84"/>
        <end position="103"/>
    </location>
</feature>
<feature type="region of interest" description="Disordered" evidence="1">
    <location>
        <begin position="170"/>
        <end position="193"/>
    </location>
</feature>
<dbReference type="EMBL" id="LT882695">
    <property type="protein sequence ID" value="SMY30542.1"/>
    <property type="molecule type" value="Genomic_DNA"/>
</dbReference>
<evidence type="ECO:0000313" key="10">
    <source>
        <dbReference type="EMBL" id="SMY30347.1"/>
    </source>
</evidence>
<dbReference type="Proteomes" id="UP000215453">
    <property type="component" value="Chromosome 12"/>
</dbReference>
<gene>
    <name evidence="6" type="ORF">ZT1A5_G10867</name>
    <name evidence="2" type="ORF">ZT1A5_G1144</name>
    <name evidence="7" type="ORF">ZT1A5_G11527</name>
    <name evidence="8" type="ORF">ZT1A5_G11532</name>
    <name evidence="9" type="ORF">ZT1A5_G11793</name>
    <name evidence="10" type="ORF">ZT1A5_G11799</name>
    <name evidence="11" type="ORF">ZT1A5_G11996</name>
    <name evidence="3" type="ORF">ZT1A5_G2193</name>
    <name evidence="4" type="ORF">ZT1A5_G2200</name>
    <name evidence="5" type="ORF">ZT1A5_G7091</name>
</gene>
<dbReference type="EMBL" id="LT882677">
    <property type="protein sequence ID" value="SMY20758.1"/>
    <property type="molecule type" value="Genomic_DNA"/>
</dbReference>
<dbReference type="EMBL" id="LT882689">
    <property type="protein sequence ID" value="SMY30082.1"/>
    <property type="molecule type" value="Genomic_DNA"/>
</dbReference>
<proteinExistence type="predicted"/>
<dbReference type="Proteomes" id="UP000215453">
    <property type="component" value="Chromosome 1"/>
</dbReference>
<feature type="compositionally biased region" description="Acidic residues" evidence="1">
    <location>
        <begin position="92"/>
        <end position="103"/>
    </location>
</feature>
<dbReference type="EMBL" id="LT882677">
    <property type="protein sequence ID" value="SMY20765.1"/>
    <property type="molecule type" value="Genomic_DNA"/>
</dbReference>